<evidence type="ECO:0000313" key="4">
    <source>
        <dbReference type="Proteomes" id="UP000199022"/>
    </source>
</evidence>
<dbReference type="GO" id="GO:0016787">
    <property type="term" value="F:hydrolase activity"/>
    <property type="evidence" value="ECO:0007669"/>
    <property type="project" value="UniProtKB-KW"/>
</dbReference>
<dbReference type="PANTHER" id="PTHR48081:SF8">
    <property type="entry name" value="ALPHA_BETA HYDROLASE FOLD-3 DOMAIN-CONTAINING PROTEIN-RELATED"/>
    <property type="match status" value="1"/>
</dbReference>
<dbReference type="SUPFAM" id="SSF53474">
    <property type="entry name" value="alpha/beta-Hydrolases"/>
    <property type="match status" value="1"/>
</dbReference>
<dbReference type="AlphaFoldDB" id="A0A1I1U4G5"/>
<evidence type="ECO:0000259" key="2">
    <source>
        <dbReference type="Pfam" id="PF07859"/>
    </source>
</evidence>
<dbReference type="InterPro" id="IPR013094">
    <property type="entry name" value="AB_hydrolase_3"/>
</dbReference>
<proteinExistence type="predicted"/>
<keyword evidence="1" id="KW-0378">Hydrolase</keyword>
<name>A0A1I1U4G5_9ACTN</name>
<dbReference type="InterPro" id="IPR050300">
    <property type="entry name" value="GDXG_lipolytic_enzyme"/>
</dbReference>
<dbReference type="Gene3D" id="3.40.50.1820">
    <property type="entry name" value="alpha/beta hydrolase"/>
    <property type="match status" value="1"/>
</dbReference>
<dbReference type="EMBL" id="FOMD01000005">
    <property type="protein sequence ID" value="SFD65659.1"/>
    <property type="molecule type" value="Genomic_DNA"/>
</dbReference>
<accession>A0A1I1U4G5</accession>
<keyword evidence="4" id="KW-1185">Reference proteome</keyword>
<dbReference type="PANTHER" id="PTHR48081">
    <property type="entry name" value="AB HYDROLASE SUPERFAMILY PROTEIN C4A8.06C"/>
    <property type="match status" value="1"/>
</dbReference>
<protein>
    <submittedName>
        <fullName evidence="3">Acetyl esterase/lipase</fullName>
    </submittedName>
</protein>
<gene>
    <name evidence="3" type="ORF">SAMN05661030_3913</name>
</gene>
<reference evidence="4" key="1">
    <citation type="submission" date="2016-10" db="EMBL/GenBank/DDBJ databases">
        <authorList>
            <person name="Varghese N."/>
            <person name="Submissions S."/>
        </authorList>
    </citation>
    <scope>NUCLEOTIDE SEQUENCE [LARGE SCALE GENOMIC DNA]</scope>
    <source>
        <strain evidence="4">DSM 45962</strain>
    </source>
</reference>
<sequence>MPDIVAHLQARFLATVVTRLIAAPSVELTSREVPAAQTVSVPTRHGAIRCFITHPAAGAPLNGEGTAPPVHINIHGGAFLIGAPRQDDHLVRAIAGEVGAVVINIDYSTAPQARYPQAHEECYDVLRWVQSSGDRMGWDSGRVSIGGGSAGGNLALGVLQLAHQNGDPALRAGVLVVPSVDQTIPAHDYTSPVGSESPAPFVSPGLVRSIQVTYFAEAARRPEALASPVLADGEMLAALPPLLVLSAELDSLRPQIEHFAERARAAGAELTYTCLDGVDHDFPVRPKGDRPLAALREAATFMQDHLLHHLR</sequence>
<feature type="domain" description="Alpha/beta hydrolase fold-3" evidence="2">
    <location>
        <begin position="72"/>
        <end position="282"/>
    </location>
</feature>
<dbReference type="STRING" id="1225127.SAMN05661030_3913"/>
<dbReference type="RefSeq" id="WP_165629035.1">
    <property type="nucleotide sequence ID" value="NZ_BNAC01000001.1"/>
</dbReference>
<dbReference type="InterPro" id="IPR029058">
    <property type="entry name" value="AB_hydrolase_fold"/>
</dbReference>
<evidence type="ECO:0000256" key="1">
    <source>
        <dbReference type="ARBA" id="ARBA00022801"/>
    </source>
</evidence>
<organism evidence="3 4">
    <name type="scientific">Klenkia taihuensis</name>
    <dbReference type="NCBI Taxonomy" id="1225127"/>
    <lineage>
        <taxon>Bacteria</taxon>
        <taxon>Bacillati</taxon>
        <taxon>Actinomycetota</taxon>
        <taxon>Actinomycetes</taxon>
        <taxon>Geodermatophilales</taxon>
        <taxon>Geodermatophilaceae</taxon>
        <taxon>Klenkia</taxon>
    </lineage>
</organism>
<evidence type="ECO:0000313" key="3">
    <source>
        <dbReference type="EMBL" id="SFD65659.1"/>
    </source>
</evidence>
<dbReference type="Proteomes" id="UP000199022">
    <property type="component" value="Unassembled WGS sequence"/>
</dbReference>
<dbReference type="Pfam" id="PF07859">
    <property type="entry name" value="Abhydrolase_3"/>
    <property type="match status" value="1"/>
</dbReference>